<dbReference type="NCBIfam" id="NF006767">
    <property type="entry name" value="PRK09289.1"/>
    <property type="match status" value="1"/>
</dbReference>
<evidence type="ECO:0000256" key="10">
    <source>
        <dbReference type="NCBIfam" id="TIGR00187"/>
    </source>
</evidence>
<keyword evidence="8" id="KW-0808">Transferase</keyword>
<comment type="catalytic activity">
    <reaction evidence="1">
        <text>2 6,7-dimethyl-8-(1-D-ribityl)lumazine + H(+) = 5-amino-6-(D-ribitylamino)uracil + riboflavin</text>
        <dbReference type="Rhea" id="RHEA:20772"/>
        <dbReference type="ChEBI" id="CHEBI:15378"/>
        <dbReference type="ChEBI" id="CHEBI:15934"/>
        <dbReference type="ChEBI" id="CHEBI:57986"/>
        <dbReference type="ChEBI" id="CHEBI:58201"/>
        <dbReference type="EC" id="2.5.1.9"/>
    </reaction>
</comment>
<dbReference type="InterPro" id="IPR026017">
    <property type="entry name" value="Lumazine-bd_dom"/>
</dbReference>
<dbReference type="FunFam" id="2.40.30.20:FF:000003">
    <property type="entry name" value="Riboflavin synthase, alpha subunit"/>
    <property type="match status" value="1"/>
</dbReference>
<dbReference type="NCBIfam" id="TIGR00187">
    <property type="entry name" value="ribE"/>
    <property type="match status" value="1"/>
</dbReference>
<dbReference type="SUPFAM" id="SSF63380">
    <property type="entry name" value="Riboflavin synthase domain-like"/>
    <property type="match status" value="2"/>
</dbReference>
<evidence type="ECO:0000256" key="6">
    <source>
        <dbReference type="ARBA" id="ARBA00013950"/>
    </source>
</evidence>
<feature type="domain" description="Lumazine-binding" evidence="12">
    <location>
        <begin position="17"/>
        <end position="112"/>
    </location>
</feature>
<dbReference type="AlphaFoldDB" id="A0A1R1B8W9"/>
<dbReference type="GO" id="GO:0009231">
    <property type="term" value="P:riboflavin biosynthetic process"/>
    <property type="evidence" value="ECO:0007669"/>
    <property type="project" value="UniProtKB-KW"/>
</dbReference>
<reference evidence="13 14" key="1">
    <citation type="submission" date="2016-11" db="EMBL/GenBank/DDBJ databases">
        <title>Paenibacillus species isolates.</title>
        <authorList>
            <person name="Beno S.M."/>
        </authorList>
    </citation>
    <scope>NUCLEOTIDE SEQUENCE [LARGE SCALE GENOMIC DNA]</scope>
    <source>
        <strain evidence="13 14">FSL F4-0100</strain>
    </source>
</reference>
<sequence length="238" mass="25313">MSPGFRSGNKEKGGKPVFTGLVEEIGEMRRIGRKGEAMLLSISASRIMDDLKLGDSVSVNGVCLTATTIDKGIFTVDVMPETYRNTNLKELQPGGKVNLERAMAAGGRFGGHIVQGHVDGVGVIRNVQADQNAVVYEIEPASGDVFKYIIPKGSVTLDGISLTVVKTTDSSFTVSIIPHTLAETVLAYKKAGDTINIECDILGKYVDHLLHYGSEGAGSRGGTKPGISRDYLAEHGFA</sequence>
<dbReference type="InterPro" id="IPR017938">
    <property type="entry name" value="Riboflavin_synthase-like_b-brl"/>
</dbReference>
<dbReference type="Pfam" id="PF00677">
    <property type="entry name" value="Lum_binding"/>
    <property type="match status" value="2"/>
</dbReference>
<evidence type="ECO:0000313" key="14">
    <source>
        <dbReference type="Proteomes" id="UP000187074"/>
    </source>
</evidence>
<evidence type="ECO:0000256" key="11">
    <source>
        <dbReference type="PROSITE-ProRule" id="PRU00524"/>
    </source>
</evidence>
<comment type="caution">
    <text evidence="13">The sequence shown here is derived from an EMBL/GenBank/DDBJ whole genome shotgun (WGS) entry which is preliminary data.</text>
</comment>
<dbReference type="Proteomes" id="UP000187074">
    <property type="component" value="Unassembled WGS sequence"/>
</dbReference>
<organism evidence="13 14">
    <name type="scientific">Paenibacillus lautus</name>
    <name type="common">Bacillus lautus</name>
    <dbReference type="NCBI Taxonomy" id="1401"/>
    <lineage>
        <taxon>Bacteria</taxon>
        <taxon>Bacillati</taxon>
        <taxon>Bacillota</taxon>
        <taxon>Bacilli</taxon>
        <taxon>Bacillales</taxon>
        <taxon>Paenibacillaceae</taxon>
        <taxon>Paenibacillus</taxon>
    </lineage>
</organism>
<dbReference type="STRING" id="1401.BK123_02980"/>
<dbReference type="GO" id="GO:0004746">
    <property type="term" value="F:riboflavin synthase activity"/>
    <property type="evidence" value="ECO:0007669"/>
    <property type="project" value="UniProtKB-UniRule"/>
</dbReference>
<dbReference type="PIRSF" id="PIRSF000498">
    <property type="entry name" value="Riboflavin_syn_A"/>
    <property type="match status" value="1"/>
</dbReference>
<comment type="pathway">
    <text evidence="3">Cofactor biosynthesis; riboflavin biosynthesis; riboflavin from 2-hydroxy-3-oxobutyl phosphate and 5-amino-6-(D-ribitylamino)uracil: step 2/2.</text>
</comment>
<dbReference type="PROSITE" id="PS51177">
    <property type="entry name" value="LUMAZINE_BIND"/>
    <property type="match status" value="2"/>
</dbReference>
<evidence type="ECO:0000256" key="4">
    <source>
        <dbReference type="ARBA" id="ARBA00011233"/>
    </source>
</evidence>
<keyword evidence="9" id="KW-0677">Repeat</keyword>
<keyword evidence="7" id="KW-0686">Riboflavin biosynthesis</keyword>
<dbReference type="PANTHER" id="PTHR21098">
    <property type="entry name" value="RIBOFLAVIN SYNTHASE ALPHA CHAIN"/>
    <property type="match status" value="1"/>
</dbReference>
<evidence type="ECO:0000256" key="8">
    <source>
        <dbReference type="ARBA" id="ARBA00022679"/>
    </source>
</evidence>
<gene>
    <name evidence="13" type="ORF">BK123_02980</name>
</gene>
<evidence type="ECO:0000256" key="1">
    <source>
        <dbReference type="ARBA" id="ARBA00000968"/>
    </source>
</evidence>
<dbReference type="EMBL" id="MRTF01000001">
    <property type="protein sequence ID" value="OME96569.1"/>
    <property type="molecule type" value="Genomic_DNA"/>
</dbReference>
<feature type="repeat" description="Lumazine-binding" evidence="11">
    <location>
        <begin position="113"/>
        <end position="210"/>
    </location>
</feature>
<dbReference type="CDD" id="cd00402">
    <property type="entry name" value="Riboflavin_synthase_like"/>
    <property type="match status" value="1"/>
</dbReference>
<protein>
    <recommendedName>
        <fullName evidence="6 10">Riboflavin synthase</fullName>
        <ecNumber evidence="5 10">2.5.1.9</ecNumber>
    </recommendedName>
</protein>
<comment type="function">
    <text evidence="2">Catalyzes the dismutation of two molecules of 6,7-dimethyl-8-ribityllumazine, resulting in the formation of riboflavin and 5-amino-6-(D-ribitylamino)uracil.</text>
</comment>
<feature type="repeat" description="Lumazine-binding" evidence="11">
    <location>
        <begin position="17"/>
        <end position="112"/>
    </location>
</feature>
<dbReference type="Gene3D" id="2.40.30.20">
    <property type="match status" value="2"/>
</dbReference>
<evidence type="ECO:0000256" key="3">
    <source>
        <dbReference type="ARBA" id="ARBA00004887"/>
    </source>
</evidence>
<evidence type="ECO:0000313" key="13">
    <source>
        <dbReference type="EMBL" id="OME96569.1"/>
    </source>
</evidence>
<dbReference type="EC" id="2.5.1.9" evidence="5 10"/>
<dbReference type="PANTHER" id="PTHR21098:SF12">
    <property type="entry name" value="RIBOFLAVIN SYNTHASE"/>
    <property type="match status" value="1"/>
</dbReference>
<evidence type="ECO:0000256" key="9">
    <source>
        <dbReference type="ARBA" id="ARBA00022737"/>
    </source>
</evidence>
<name>A0A1R1B8W9_PAELA</name>
<dbReference type="InterPro" id="IPR001783">
    <property type="entry name" value="Lumazine-bd"/>
</dbReference>
<feature type="domain" description="Lumazine-binding" evidence="12">
    <location>
        <begin position="113"/>
        <end position="210"/>
    </location>
</feature>
<evidence type="ECO:0000256" key="2">
    <source>
        <dbReference type="ARBA" id="ARBA00002803"/>
    </source>
</evidence>
<evidence type="ECO:0000259" key="12">
    <source>
        <dbReference type="PROSITE" id="PS51177"/>
    </source>
</evidence>
<dbReference type="InterPro" id="IPR023366">
    <property type="entry name" value="ATP_synth_asu-like_sf"/>
</dbReference>
<proteinExistence type="predicted"/>
<evidence type="ECO:0000256" key="5">
    <source>
        <dbReference type="ARBA" id="ARBA00012827"/>
    </source>
</evidence>
<dbReference type="FunFam" id="2.40.30.20:FF:000004">
    <property type="entry name" value="Riboflavin synthase, alpha subunit"/>
    <property type="match status" value="1"/>
</dbReference>
<accession>A0A1R1B8W9</accession>
<evidence type="ECO:0000256" key="7">
    <source>
        <dbReference type="ARBA" id="ARBA00022619"/>
    </source>
</evidence>
<comment type="subunit">
    <text evidence="4">Homotrimer.</text>
</comment>